<reference evidence="1 2" key="1">
    <citation type="journal article" date="2018" name="Front. Plant Sci.">
        <title>Red Clover (Trifolium pratense) and Zigzag Clover (T. medium) - A Picture of Genomic Similarities and Differences.</title>
        <authorList>
            <person name="Dluhosova J."/>
            <person name="Istvanek J."/>
            <person name="Nedelnik J."/>
            <person name="Repkova J."/>
        </authorList>
    </citation>
    <scope>NUCLEOTIDE SEQUENCE [LARGE SCALE GENOMIC DNA]</scope>
    <source>
        <strain evidence="2">cv. 10/8</strain>
        <tissue evidence="1">Leaf</tissue>
    </source>
</reference>
<accession>A0A392VCP0</accession>
<proteinExistence type="predicted"/>
<evidence type="ECO:0000313" key="1">
    <source>
        <dbReference type="EMBL" id="MCI85009.1"/>
    </source>
</evidence>
<keyword evidence="2" id="KW-1185">Reference proteome</keyword>
<protein>
    <submittedName>
        <fullName evidence="1">Uncharacterized protein</fullName>
    </submittedName>
</protein>
<dbReference type="Proteomes" id="UP000265520">
    <property type="component" value="Unassembled WGS sequence"/>
</dbReference>
<organism evidence="1 2">
    <name type="scientific">Trifolium medium</name>
    <dbReference type="NCBI Taxonomy" id="97028"/>
    <lineage>
        <taxon>Eukaryota</taxon>
        <taxon>Viridiplantae</taxon>
        <taxon>Streptophyta</taxon>
        <taxon>Embryophyta</taxon>
        <taxon>Tracheophyta</taxon>
        <taxon>Spermatophyta</taxon>
        <taxon>Magnoliopsida</taxon>
        <taxon>eudicotyledons</taxon>
        <taxon>Gunneridae</taxon>
        <taxon>Pentapetalae</taxon>
        <taxon>rosids</taxon>
        <taxon>fabids</taxon>
        <taxon>Fabales</taxon>
        <taxon>Fabaceae</taxon>
        <taxon>Papilionoideae</taxon>
        <taxon>50 kb inversion clade</taxon>
        <taxon>NPAAA clade</taxon>
        <taxon>Hologalegina</taxon>
        <taxon>IRL clade</taxon>
        <taxon>Trifolieae</taxon>
        <taxon>Trifolium</taxon>
    </lineage>
</organism>
<sequence>MRYDGTVAGTELTNQLRWLIRLHRIWGRRRLQSTRIGNTGWSC</sequence>
<evidence type="ECO:0000313" key="2">
    <source>
        <dbReference type="Proteomes" id="UP000265520"/>
    </source>
</evidence>
<dbReference type="AlphaFoldDB" id="A0A392VCP0"/>
<comment type="caution">
    <text evidence="1">The sequence shown here is derived from an EMBL/GenBank/DDBJ whole genome shotgun (WGS) entry which is preliminary data.</text>
</comment>
<dbReference type="EMBL" id="LXQA011104884">
    <property type="protein sequence ID" value="MCI85009.1"/>
    <property type="molecule type" value="Genomic_DNA"/>
</dbReference>
<feature type="non-terminal residue" evidence="1">
    <location>
        <position position="43"/>
    </location>
</feature>
<name>A0A392VCP0_9FABA</name>